<protein>
    <submittedName>
        <fullName evidence="4">Daunorubicin C-13 ketoreductase</fullName>
    </submittedName>
</protein>
<dbReference type="GO" id="GO:0016491">
    <property type="term" value="F:oxidoreductase activity"/>
    <property type="evidence" value="ECO:0007669"/>
    <property type="project" value="UniProtKB-KW"/>
</dbReference>
<evidence type="ECO:0000256" key="2">
    <source>
        <dbReference type="ARBA" id="ARBA00022857"/>
    </source>
</evidence>
<name>A0A9P8VM42_9PEZI</name>
<dbReference type="Gene3D" id="3.40.50.720">
    <property type="entry name" value="NAD(P)-binding Rossmann-like Domain"/>
    <property type="match status" value="1"/>
</dbReference>
<dbReference type="EMBL" id="JAGSXJ010000002">
    <property type="protein sequence ID" value="KAH6695210.1"/>
    <property type="molecule type" value="Genomic_DNA"/>
</dbReference>
<keyword evidence="5" id="KW-1185">Reference proteome</keyword>
<keyword evidence="3" id="KW-0560">Oxidoreductase</keyword>
<evidence type="ECO:0000313" key="5">
    <source>
        <dbReference type="Proteomes" id="UP000770015"/>
    </source>
</evidence>
<dbReference type="PANTHER" id="PTHR24320:SF282">
    <property type="entry name" value="WW DOMAIN-CONTAINING OXIDOREDUCTASE"/>
    <property type="match status" value="1"/>
</dbReference>
<dbReference type="InterPro" id="IPR002347">
    <property type="entry name" value="SDR_fam"/>
</dbReference>
<dbReference type="InterPro" id="IPR036291">
    <property type="entry name" value="NAD(P)-bd_dom_sf"/>
</dbReference>
<keyword evidence="2" id="KW-0521">NADP</keyword>
<dbReference type="AlphaFoldDB" id="A0A9P8VM42"/>
<comment type="caution">
    <text evidence="4">The sequence shown here is derived from an EMBL/GenBank/DDBJ whole genome shotgun (WGS) entry which is preliminary data.</text>
</comment>
<dbReference type="OrthoDB" id="191139at2759"/>
<organism evidence="4 5">
    <name type="scientific">Plectosphaerella plurivora</name>
    <dbReference type="NCBI Taxonomy" id="936078"/>
    <lineage>
        <taxon>Eukaryota</taxon>
        <taxon>Fungi</taxon>
        <taxon>Dikarya</taxon>
        <taxon>Ascomycota</taxon>
        <taxon>Pezizomycotina</taxon>
        <taxon>Sordariomycetes</taxon>
        <taxon>Hypocreomycetidae</taxon>
        <taxon>Glomerellales</taxon>
        <taxon>Plectosphaerellaceae</taxon>
        <taxon>Plectosphaerella</taxon>
    </lineage>
</organism>
<evidence type="ECO:0000256" key="3">
    <source>
        <dbReference type="ARBA" id="ARBA00023002"/>
    </source>
</evidence>
<accession>A0A9P8VM42</accession>
<dbReference type="Proteomes" id="UP000770015">
    <property type="component" value="Unassembled WGS sequence"/>
</dbReference>
<reference evidence="4" key="1">
    <citation type="journal article" date="2021" name="Nat. Commun.">
        <title>Genetic determinants of endophytism in the Arabidopsis root mycobiome.</title>
        <authorList>
            <person name="Mesny F."/>
            <person name="Miyauchi S."/>
            <person name="Thiergart T."/>
            <person name="Pickel B."/>
            <person name="Atanasova L."/>
            <person name="Karlsson M."/>
            <person name="Huettel B."/>
            <person name="Barry K.W."/>
            <person name="Haridas S."/>
            <person name="Chen C."/>
            <person name="Bauer D."/>
            <person name="Andreopoulos W."/>
            <person name="Pangilinan J."/>
            <person name="LaButti K."/>
            <person name="Riley R."/>
            <person name="Lipzen A."/>
            <person name="Clum A."/>
            <person name="Drula E."/>
            <person name="Henrissat B."/>
            <person name="Kohler A."/>
            <person name="Grigoriev I.V."/>
            <person name="Martin F.M."/>
            <person name="Hacquard S."/>
        </authorList>
    </citation>
    <scope>NUCLEOTIDE SEQUENCE</scope>
    <source>
        <strain evidence="4">MPI-SDFR-AT-0117</strain>
    </source>
</reference>
<evidence type="ECO:0000256" key="1">
    <source>
        <dbReference type="ARBA" id="ARBA00006484"/>
    </source>
</evidence>
<dbReference type="PRINTS" id="PR00081">
    <property type="entry name" value="GDHRDH"/>
</dbReference>
<dbReference type="Pfam" id="PF00106">
    <property type="entry name" value="adh_short"/>
    <property type="match status" value="1"/>
</dbReference>
<sequence>MTDFQPLDPKTWDPLSSLPDLTGKIAVVTGSSTGIGLGTVKFLALKGAKVYMAARSASKVQQAITELRNENPGIKADQITWLKLDVADLKSISEAVAQLKTKESKLDILVNNAAFPGTSSNRLSSGWEPHIGTDHAGHFTLTNLLLPLLEAAAREPGADVRVVTVSSNVPMLYIPTSYEPNFTKASVLHEPLPYVAATWLYGWSHLFKVDMFTYAVAKLACSMFAQELQSRFTKRGSPIISIHLNPGGVNTASSDIFRFGLKKLLVGMFMTPDQGAMNNMFAAAAPVVRDHANVFGGKYLEPVGKVTKFHPALQNDRLVQGLWNNTQLSVNQHLGELGLPPLSDW</sequence>
<gene>
    <name evidence="4" type="ORF">F5X68DRAFT_227203</name>
</gene>
<dbReference type="SUPFAM" id="SSF51735">
    <property type="entry name" value="NAD(P)-binding Rossmann-fold domains"/>
    <property type="match status" value="1"/>
</dbReference>
<proteinExistence type="inferred from homology"/>
<evidence type="ECO:0000313" key="4">
    <source>
        <dbReference type="EMBL" id="KAH6695210.1"/>
    </source>
</evidence>
<comment type="similarity">
    <text evidence="1">Belongs to the short-chain dehydrogenases/reductases (SDR) family.</text>
</comment>
<dbReference type="PANTHER" id="PTHR24320">
    <property type="entry name" value="RETINOL DEHYDROGENASE"/>
    <property type="match status" value="1"/>
</dbReference>